<evidence type="ECO:0000256" key="1">
    <source>
        <dbReference type="ARBA" id="ARBA00004651"/>
    </source>
</evidence>
<proteinExistence type="inferred from homology"/>
<evidence type="ECO:0000256" key="12">
    <source>
        <dbReference type="ARBA" id="ARBA00032707"/>
    </source>
</evidence>
<evidence type="ECO:0000256" key="14">
    <source>
        <dbReference type="ARBA" id="ARBA00047594"/>
    </source>
</evidence>
<dbReference type="EMBL" id="CP123443">
    <property type="protein sequence ID" value="WGK70211.1"/>
    <property type="molecule type" value="Genomic_DNA"/>
</dbReference>
<dbReference type="PANTHER" id="PTHR30622">
    <property type="entry name" value="UNDECAPRENYL-DIPHOSPHATASE"/>
    <property type="match status" value="1"/>
</dbReference>
<feature type="transmembrane region" description="Helical" evidence="15">
    <location>
        <begin position="142"/>
        <end position="161"/>
    </location>
</feature>
<comment type="miscellaneous">
    <text evidence="15">Bacitracin is thought to be involved in the inhibition of peptidoglycan synthesis by sequestering undecaprenyl diphosphate, thereby reducing the pool of lipid carrier available.</text>
</comment>
<evidence type="ECO:0000256" key="2">
    <source>
        <dbReference type="ARBA" id="ARBA00010621"/>
    </source>
</evidence>
<dbReference type="HAMAP" id="MF_01006">
    <property type="entry name" value="Undec_diphosphatase"/>
    <property type="match status" value="1"/>
</dbReference>
<dbReference type="Pfam" id="PF02673">
    <property type="entry name" value="BacA"/>
    <property type="match status" value="1"/>
</dbReference>
<comment type="catalytic activity">
    <reaction evidence="14 15">
        <text>di-trans,octa-cis-undecaprenyl diphosphate + H2O = di-trans,octa-cis-undecaprenyl phosphate + phosphate + H(+)</text>
        <dbReference type="Rhea" id="RHEA:28094"/>
        <dbReference type="ChEBI" id="CHEBI:15377"/>
        <dbReference type="ChEBI" id="CHEBI:15378"/>
        <dbReference type="ChEBI" id="CHEBI:43474"/>
        <dbReference type="ChEBI" id="CHEBI:58405"/>
        <dbReference type="ChEBI" id="CHEBI:60392"/>
        <dbReference type="EC" id="3.6.1.27"/>
    </reaction>
</comment>
<evidence type="ECO:0000256" key="6">
    <source>
        <dbReference type="ARBA" id="ARBA00022692"/>
    </source>
</evidence>
<name>A0ABY8MK77_9SPIO</name>
<comment type="function">
    <text evidence="15">Catalyzes the dephosphorylation of undecaprenyl diphosphate (UPP). Confers resistance to bacitracin.</text>
</comment>
<evidence type="ECO:0000313" key="17">
    <source>
        <dbReference type="Proteomes" id="UP001228690"/>
    </source>
</evidence>
<dbReference type="PANTHER" id="PTHR30622:SF2">
    <property type="entry name" value="UNDECAPRENYL-DIPHOSPHATASE"/>
    <property type="match status" value="1"/>
</dbReference>
<feature type="transmembrane region" description="Helical" evidence="15">
    <location>
        <begin position="224"/>
        <end position="242"/>
    </location>
</feature>
<feature type="transmembrane region" description="Helical" evidence="15">
    <location>
        <begin position="113"/>
        <end position="130"/>
    </location>
</feature>
<keyword evidence="10 15" id="KW-0046">Antibiotic resistance</keyword>
<reference evidence="16 17" key="1">
    <citation type="submission" date="2023-04" db="EMBL/GenBank/DDBJ databases">
        <title>Spirochaete genome identified in red abalone sample constitutes a novel genus.</title>
        <authorList>
            <person name="Sharma S.P."/>
            <person name="Purcell C.M."/>
            <person name="Hyde J.R."/>
            <person name="Severin A.J."/>
        </authorList>
    </citation>
    <scope>NUCLEOTIDE SEQUENCE [LARGE SCALE GENOMIC DNA]</scope>
    <source>
        <strain evidence="16 17">SP-2023</strain>
    </source>
</reference>
<keyword evidence="8 15" id="KW-1133">Transmembrane helix</keyword>
<feature type="transmembrane region" description="Helical" evidence="15">
    <location>
        <begin position="185"/>
        <end position="204"/>
    </location>
</feature>
<evidence type="ECO:0000256" key="4">
    <source>
        <dbReference type="ARBA" id="ARBA00021581"/>
    </source>
</evidence>
<feature type="transmembrane region" description="Helical" evidence="15">
    <location>
        <begin position="292"/>
        <end position="310"/>
    </location>
</feature>
<evidence type="ECO:0000256" key="11">
    <source>
        <dbReference type="ARBA" id="ARBA00023316"/>
    </source>
</evidence>
<evidence type="ECO:0000256" key="3">
    <source>
        <dbReference type="ARBA" id="ARBA00012374"/>
    </source>
</evidence>
<accession>A0ABY8MK77</accession>
<evidence type="ECO:0000256" key="15">
    <source>
        <dbReference type="HAMAP-Rule" id="MF_01006"/>
    </source>
</evidence>
<evidence type="ECO:0000256" key="7">
    <source>
        <dbReference type="ARBA" id="ARBA00022801"/>
    </source>
</evidence>
<keyword evidence="9 15" id="KW-0472">Membrane</keyword>
<keyword evidence="15" id="KW-0573">Peptidoglycan synthesis</keyword>
<comment type="similarity">
    <text evidence="2 15">Belongs to the UppP family.</text>
</comment>
<keyword evidence="11 15" id="KW-0961">Cell wall biogenesis/degradation</keyword>
<keyword evidence="15" id="KW-0133">Cell shape</keyword>
<gene>
    <name evidence="15" type="primary">uppP</name>
    <name evidence="16" type="ORF">P0082_04955</name>
</gene>
<evidence type="ECO:0000256" key="13">
    <source>
        <dbReference type="ARBA" id="ARBA00032932"/>
    </source>
</evidence>
<evidence type="ECO:0000313" key="16">
    <source>
        <dbReference type="EMBL" id="WGK70211.1"/>
    </source>
</evidence>
<dbReference type="RefSeq" id="WP_326928419.1">
    <property type="nucleotide sequence ID" value="NZ_CP123443.1"/>
</dbReference>
<keyword evidence="5 15" id="KW-1003">Cell membrane</keyword>
<sequence>MNDLDSTHDFMNWWQALILGTVQGLTEYLPVSSSGHLAIVGSAFGLRVPISVDILLHLATLIPAIWIFRKRIGSLLRSSRILLAWLFTETDNPQTKRWRFTALGPHLAGDSRYIILVLMVTFFTFIVAFPQKDLGLKFQPQLVAGCFLFTAFLLLLQHFLLKNRRQDDERPELDNILQTANRRRIFLLAVGLGVAQGIAALPGISRSGMTISVALLLGLRRRDAGEFSFIISIPVILGAFLLDSGKLLSAIRPVSGSSGSEFVSILLAFIAACLSGFFALRMLLALLNKGNFYIFAPYLILLSIFSFRYLS</sequence>
<keyword evidence="17" id="KW-1185">Reference proteome</keyword>
<feature type="transmembrane region" description="Helical" evidence="15">
    <location>
        <begin position="262"/>
        <end position="286"/>
    </location>
</feature>
<evidence type="ECO:0000256" key="10">
    <source>
        <dbReference type="ARBA" id="ARBA00023251"/>
    </source>
</evidence>
<feature type="transmembrane region" description="Helical" evidence="15">
    <location>
        <begin position="50"/>
        <end position="68"/>
    </location>
</feature>
<protein>
    <recommendedName>
        <fullName evidence="4 15">Undecaprenyl-diphosphatase</fullName>
        <ecNumber evidence="3 15">3.6.1.27</ecNumber>
    </recommendedName>
    <alternativeName>
        <fullName evidence="13 15">Bacitracin resistance protein</fullName>
    </alternativeName>
    <alternativeName>
        <fullName evidence="12 15">Undecaprenyl pyrophosphate phosphatase</fullName>
    </alternativeName>
</protein>
<organism evidence="16 17">
    <name type="scientific">Candidatus Haliotispira prima</name>
    <dbReference type="NCBI Taxonomy" id="3034016"/>
    <lineage>
        <taxon>Bacteria</taxon>
        <taxon>Pseudomonadati</taxon>
        <taxon>Spirochaetota</taxon>
        <taxon>Spirochaetia</taxon>
        <taxon>Spirochaetales</taxon>
        <taxon>Spirochaetaceae</taxon>
        <taxon>Candidatus Haliotispira</taxon>
    </lineage>
</organism>
<dbReference type="EC" id="3.6.1.27" evidence="3 15"/>
<evidence type="ECO:0000256" key="8">
    <source>
        <dbReference type="ARBA" id="ARBA00022989"/>
    </source>
</evidence>
<comment type="subcellular location">
    <subcellularLocation>
        <location evidence="1 15">Cell membrane</location>
        <topology evidence="1 15">Multi-pass membrane protein</topology>
    </subcellularLocation>
</comment>
<evidence type="ECO:0000256" key="9">
    <source>
        <dbReference type="ARBA" id="ARBA00023136"/>
    </source>
</evidence>
<dbReference type="InterPro" id="IPR003824">
    <property type="entry name" value="UppP"/>
</dbReference>
<evidence type="ECO:0000256" key="5">
    <source>
        <dbReference type="ARBA" id="ARBA00022475"/>
    </source>
</evidence>
<dbReference type="Proteomes" id="UP001228690">
    <property type="component" value="Chromosome"/>
</dbReference>
<keyword evidence="7 15" id="KW-0378">Hydrolase</keyword>
<keyword evidence="6 15" id="KW-0812">Transmembrane</keyword>